<protein>
    <recommendedName>
        <fullName evidence="1">DUF4325 domain-containing protein</fullName>
    </recommendedName>
</protein>
<gene>
    <name evidence="2" type="ORF">SAMN05443638_10248</name>
</gene>
<sequence>MKIKVKEFLGENFATEDAIVLREYVEENLNNGVELDFDGMGRISTCFLQCLFTDLIYKQGRDFINSHVGVKNLSNYRDYSRVVNGTTFN</sequence>
<proteinExistence type="predicted"/>
<organism evidence="2 3">
    <name type="scientific">Clostridium fallax</name>
    <dbReference type="NCBI Taxonomy" id="1533"/>
    <lineage>
        <taxon>Bacteria</taxon>
        <taxon>Bacillati</taxon>
        <taxon>Bacillota</taxon>
        <taxon>Clostridia</taxon>
        <taxon>Eubacteriales</taxon>
        <taxon>Clostridiaceae</taxon>
        <taxon>Clostridium</taxon>
    </lineage>
</organism>
<dbReference type="Pfam" id="PF14213">
    <property type="entry name" value="DUF4325"/>
    <property type="match status" value="1"/>
</dbReference>
<evidence type="ECO:0000313" key="3">
    <source>
        <dbReference type="Proteomes" id="UP000184035"/>
    </source>
</evidence>
<dbReference type="Proteomes" id="UP000184035">
    <property type="component" value="Unassembled WGS sequence"/>
</dbReference>
<accession>A0A1M4T742</accession>
<feature type="domain" description="DUF4325" evidence="1">
    <location>
        <begin position="17"/>
        <end position="76"/>
    </location>
</feature>
<dbReference type="STRING" id="1533.SAMN05443638_10248"/>
<keyword evidence="3" id="KW-1185">Reference proteome</keyword>
<evidence type="ECO:0000313" key="2">
    <source>
        <dbReference type="EMBL" id="SHE40225.1"/>
    </source>
</evidence>
<name>A0A1M4T742_9CLOT</name>
<dbReference type="OrthoDB" id="1931651at2"/>
<dbReference type="RefSeq" id="WP_072892467.1">
    <property type="nucleotide sequence ID" value="NZ_FQVM01000002.1"/>
</dbReference>
<reference evidence="2 3" key="1">
    <citation type="submission" date="2016-11" db="EMBL/GenBank/DDBJ databases">
        <authorList>
            <person name="Jaros S."/>
            <person name="Januszkiewicz K."/>
            <person name="Wedrychowicz H."/>
        </authorList>
    </citation>
    <scope>NUCLEOTIDE SEQUENCE [LARGE SCALE GENOMIC DNA]</scope>
    <source>
        <strain evidence="2 3">DSM 2631</strain>
    </source>
</reference>
<evidence type="ECO:0000259" key="1">
    <source>
        <dbReference type="Pfam" id="PF14213"/>
    </source>
</evidence>
<dbReference type="InterPro" id="IPR025474">
    <property type="entry name" value="DUF4325"/>
</dbReference>
<dbReference type="EMBL" id="FQVM01000002">
    <property type="protein sequence ID" value="SHE40225.1"/>
    <property type="molecule type" value="Genomic_DNA"/>
</dbReference>
<dbReference type="AlphaFoldDB" id="A0A1M4T742"/>